<dbReference type="GO" id="GO:0055085">
    <property type="term" value="P:transmembrane transport"/>
    <property type="evidence" value="ECO:0007669"/>
    <property type="project" value="InterPro"/>
</dbReference>
<evidence type="ECO:0000256" key="1">
    <source>
        <dbReference type="ARBA" id="ARBA00004141"/>
    </source>
</evidence>
<evidence type="ECO:0000256" key="6">
    <source>
        <dbReference type="ARBA" id="ARBA00023136"/>
    </source>
</evidence>
<dbReference type="AlphaFoldDB" id="A0AAN8JHT6"/>
<protein>
    <submittedName>
        <fullName evidence="8">Uncharacterized protein</fullName>
    </submittedName>
</protein>
<dbReference type="EMBL" id="JAZGQO010000010">
    <property type="protein sequence ID" value="KAK6175968.1"/>
    <property type="molecule type" value="Genomic_DNA"/>
</dbReference>
<organism evidence="8 9">
    <name type="scientific">Patella caerulea</name>
    <name type="common">Rayed Mediterranean limpet</name>
    <dbReference type="NCBI Taxonomy" id="87958"/>
    <lineage>
        <taxon>Eukaryota</taxon>
        <taxon>Metazoa</taxon>
        <taxon>Spiralia</taxon>
        <taxon>Lophotrochozoa</taxon>
        <taxon>Mollusca</taxon>
        <taxon>Gastropoda</taxon>
        <taxon>Patellogastropoda</taxon>
        <taxon>Patelloidea</taxon>
        <taxon>Patellidae</taxon>
        <taxon>Patella</taxon>
    </lineage>
</organism>
<name>A0AAN8JHT6_PATCE</name>
<comment type="subcellular location">
    <subcellularLocation>
        <location evidence="1">Membrane</location>
        <topology evidence="1">Multi-pass membrane protein</topology>
    </subcellularLocation>
</comment>
<evidence type="ECO:0000256" key="2">
    <source>
        <dbReference type="ARBA" id="ARBA00010694"/>
    </source>
</evidence>
<evidence type="ECO:0000256" key="3">
    <source>
        <dbReference type="ARBA" id="ARBA00022448"/>
    </source>
</evidence>
<keyword evidence="3" id="KW-0813">Transport</keyword>
<dbReference type="Pfam" id="PF08449">
    <property type="entry name" value="UAA"/>
    <property type="match status" value="1"/>
</dbReference>
<keyword evidence="9" id="KW-1185">Reference proteome</keyword>
<evidence type="ECO:0000256" key="7">
    <source>
        <dbReference type="SAM" id="Phobius"/>
    </source>
</evidence>
<comment type="similarity">
    <text evidence="2">Belongs to the nucleotide-sugar transporter family. SLC35B subfamily.</text>
</comment>
<evidence type="ECO:0000313" key="9">
    <source>
        <dbReference type="Proteomes" id="UP001347796"/>
    </source>
</evidence>
<dbReference type="GO" id="GO:0016020">
    <property type="term" value="C:membrane"/>
    <property type="evidence" value="ECO:0007669"/>
    <property type="project" value="UniProtKB-SubCell"/>
</dbReference>
<proteinExistence type="inferred from homology"/>
<keyword evidence="4 7" id="KW-0812">Transmembrane</keyword>
<dbReference type="InterPro" id="IPR013657">
    <property type="entry name" value="SCL35B1-4/HUT1"/>
</dbReference>
<evidence type="ECO:0000313" key="8">
    <source>
        <dbReference type="EMBL" id="KAK6175968.1"/>
    </source>
</evidence>
<accession>A0AAN8JHT6</accession>
<evidence type="ECO:0000256" key="5">
    <source>
        <dbReference type="ARBA" id="ARBA00022989"/>
    </source>
</evidence>
<sequence length="85" mass="10142">MSIMCYRYRYEIDEFNIFVYDFQETLPSHTGNATYDYLMWLIGISLLVFALFMSSRMGIFQEQTYTKYGKHPAEAMFYNVSKSLL</sequence>
<comment type="caution">
    <text evidence="8">The sequence shown here is derived from an EMBL/GenBank/DDBJ whole genome shotgun (WGS) entry which is preliminary data.</text>
</comment>
<keyword evidence="5 7" id="KW-1133">Transmembrane helix</keyword>
<reference evidence="8 9" key="1">
    <citation type="submission" date="2024-01" db="EMBL/GenBank/DDBJ databases">
        <title>The genome of the rayed Mediterranean limpet Patella caerulea (Linnaeus, 1758).</title>
        <authorList>
            <person name="Anh-Thu Weber A."/>
            <person name="Halstead-Nussloch G."/>
        </authorList>
    </citation>
    <scope>NUCLEOTIDE SEQUENCE [LARGE SCALE GENOMIC DNA]</scope>
    <source>
        <strain evidence="8">AATW-2023a</strain>
        <tissue evidence="8">Whole specimen</tissue>
    </source>
</reference>
<keyword evidence="6 7" id="KW-0472">Membrane</keyword>
<gene>
    <name evidence="8" type="ORF">SNE40_014340</name>
</gene>
<feature type="transmembrane region" description="Helical" evidence="7">
    <location>
        <begin position="37"/>
        <end position="54"/>
    </location>
</feature>
<evidence type="ECO:0000256" key="4">
    <source>
        <dbReference type="ARBA" id="ARBA00022692"/>
    </source>
</evidence>
<dbReference type="Proteomes" id="UP001347796">
    <property type="component" value="Unassembled WGS sequence"/>
</dbReference>